<evidence type="ECO:0000256" key="5">
    <source>
        <dbReference type="SAM" id="MobiDB-lite"/>
    </source>
</evidence>
<dbReference type="Proteomes" id="UP001642484">
    <property type="component" value="Unassembled WGS sequence"/>
</dbReference>
<feature type="domain" description="RING-type" evidence="6">
    <location>
        <begin position="27"/>
        <end position="66"/>
    </location>
</feature>
<evidence type="ECO:0000259" key="6">
    <source>
        <dbReference type="PROSITE" id="PS50089"/>
    </source>
</evidence>
<keyword evidence="1" id="KW-0479">Metal-binding</keyword>
<reference evidence="7 8" key="1">
    <citation type="submission" date="2024-02" db="EMBL/GenBank/DDBJ databases">
        <authorList>
            <person name="Chen Y."/>
            <person name="Shah S."/>
            <person name="Dougan E. K."/>
            <person name="Thang M."/>
            <person name="Chan C."/>
        </authorList>
    </citation>
    <scope>NUCLEOTIDE SEQUENCE [LARGE SCALE GENOMIC DNA]</scope>
</reference>
<dbReference type="InterPro" id="IPR017907">
    <property type="entry name" value="Znf_RING_CS"/>
</dbReference>
<dbReference type="InterPro" id="IPR013083">
    <property type="entry name" value="Znf_RING/FYVE/PHD"/>
</dbReference>
<gene>
    <name evidence="7" type="ORF">CCMP2556_LOCUS42588</name>
</gene>
<dbReference type="InterPro" id="IPR001841">
    <property type="entry name" value="Znf_RING"/>
</dbReference>
<keyword evidence="8" id="KW-1185">Reference proteome</keyword>
<comment type="caution">
    <text evidence="7">The sequence shown here is derived from an EMBL/GenBank/DDBJ whole genome shotgun (WGS) entry which is preliminary data.</text>
</comment>
<evidence type="ECO:0000313" key="7">
    <source>
        <dbReference type="EMBL" id="CAK9088271.1"/>
    </source>
</evidence>
<sequence>MVSGTGTRPSCGPKRQRPQDSPAAANCPICCGPLRHCVALVPCGHAFCKTCVQVWLQQSPSCPTCRGCVEDGQWVRVRVMDEVLMLLQSKTQGAEHEKHVEEEIPQASTSGESCWTCRRNDATEVCGVCEQDLGLCQNCAVHSMMQCEECEAWMCGSWCASKPCVYCRTPHVCANCYQSPLRRCPRPEC</sequence>
<organism evidence="7 8">
    <name type="scientific">Durusdinium trenchii</name>
    <dbReference type="NCBI Taxonomy" id="1381693"/>
    <lineage>
        <taxon>Eukaryota</taxon>
        <taxon>Sar</taxon>
        <taxon>Alveolata</taxon>
        <taxon>Dinophyceae</taxon>
        <taxon>Suessiales</taxon>
        <taxon>Symbiodiniaceae</taxon>
        <taxon>Durusdinium</taxon>
    </lineage>
</organism>
<evidence type="ECO:0000256" key="3">
    <source>
        <dbReference type="ARBA" id="ARBA00022833"/>
    </source>
</evidence>
<dbReference type="PROSITE" id="PS50089">
    <property type="entry name" value="ZF_RING_2"/>
    <property type="match status" value="1"/>
</dbReference>
<dbReference type="Pfam" id="PF13639">
    <property type="entry name" value="zf-RING_2"/>
    <property type="match status" value="1"/>
</dbReference>
<name>A0ABP0QMQ0_9DINO</name>
<feature type="region of interest" description="Disordered" evidence="5">
    <location>
        <begin position="1"/>
        <end position="23"/>
    </location>
</feature>
<evidence type="ECO:0000313" key="8">
    <source>
        <dbReference type="Proteomes" id="UP001642484"/>
    </source>
</evidence>
<dbReference type="SUPFAM" id="SSF57850">
    <property type="entry name" value="RING/U-box"/>
    <property type="match status" value="1"/>
</dbReference>
<proteinExistence type="predicted"/>
<keyword evidence="3" id="KW-0862">Zinc</keyword>
<dbReference type="PANTHER" id="PTHR46016">
    <property type="entry name" value="ZINC FINGER, RING/FYVE/PHD-TYPE"/>
    <property type="match status" value="1"/>
</dbReference>
<accession>A0ABP0QMQ0</accession>
<dbReference type="SMART" id="SM00184">
    <property type="entry name" value="RING"/>
    <property type="match status" value="1"/>
</dbReference>
<dbReference type="InterPro" id="IPR051438">
    <property type="entry name" value="RNF_E3_ubiq-protein_ligase"/>
</dbReference>
<evidence type="ECO:0000256" key="4">
    <source>
        <dbReference type="PROSITE-ProRule" id="PRU00175"/>
    </source>
</evidence>
<evidence type="ECO:0000256" key="2">
    <source>
        <dbReference type="ARBA" id="ARBA00022771"/>
    </source>
</evidence>
<protein>
    <recommendedName>
        <fullName evidence="6">RING-type domain-containing protein</fullName>
    </recommendedName>
</protein>
<dbReference type="PROSITE" id="PS00518">
    <property type="entry name" value="ZF_RING_1"/>
    <property type="match status" value="1"/>
</dbReference>
<evidence type="ECO:0000256" key="1">
    <source>
        <dbReference type="ARBA" id="ARBA00022723"/>
    </source>
</evidence>
<dbReference type="PANTHER" id="PTHR46016:SF1">
    <property type="entry name" value="RING-TYPE DOMAIN-CONTAINING PROTEIN"/>
    <property type="match status" value="1"/>
</dbReference>
<dbReference type="Gene3D" id="3.30.40.10">
    <property type="entry name" value="Zinc/RING finger domain, C3HC4 (zinc finger)"/>
    <property type="match status" value="1"/>
</dbReference>
<dbReference type="EMBL" id="CAXAMN010024617">
    <property type="protein sequence ID" value="CAK9088271.1"/>
    <property type="molecule type" value="Genomic_DNA"/>
</dbReference>
<keyword evidence="2 4" id="KW-0863">Zinc-finger</keyword>